<keyword evidence="1" id="KW-0175">Coiled coil</keyword>
<dbReference type="Proteomes" id="UP000886520">
    <property type="component" value="Chromosome 10"/>
</dbReference>
<dbReference type="PANTHER" id="PTHR34678:SF1">
    <property type="entry name" value="LARGE RIBOSOMAL SUBUNIT PROTEIN CL37"/>
    <property type="match status" value="1"/>
</dbReference>
<dbReference type="PANTHER" id="PTHR34678">
    <property type="entry name" value="50S RIBOSOMAL PROTEIN 5, CHLOROPLASTIC"/>
    <property type="match status" value="1"/>
</dbReference>
<name>A0A9D4UX81_ADICA</name>
<dbReference type="EMBL" id="JABFUD020000010">
    <property type="protein sequence ID" value="KAI5075057.1"/>
    <property type="molecule type" value="Genomic_DNA"/>
</dbReference>
<feature type="coiled-coil region" evidence="1">
    <location>
        <begin position="97"/>
        <end position="124"/>
    </location>
</feature>
<evidence type="ECO:0000313" key="4">
    <source>
        <dbReference type="EMBL" id="KAI5075057.1"/>
    </source>
</evidence>
<dbReference type="EMBL" id="JABFUD020000010">
    <property type="protein sequence ID" value="KAI5074768.1"/>
    <property type="molecule type" value="Genomic_DNA"/>
</dbReference>
<proteinExistence type="predicted"/>
<gene>
    <name evidence="3" type="ORF">GOP47_0010729</name>
    <name evidence="4" type="ORF">GOP47_0011018</name>
</gene>
<keyword evidence="5" id="KW-1185">Reference proteome</keyword>
<accession>A0A9D4UX81</accession>
<comment type="caution">
    <text evidence="4">The sequence shown here is derived from an EMBL/GenBank/DDBJ whole genome shotgun (WGS) entry which is preliminary data.</text>
</comment>
<evidence type="ECO:0000313" key="5">
    <source>
        <dbReference type="Proteomes" id="UP000886520"/>
    </source>
</evidence>
<evidence type="ECO:0008006" key="6">
    <source>
        <dbReference type="Google" id="ProtNLM"/>
    </source>
</evidence>
<sequence>MASVAVATIPPSCSAHRSPSVSPSPSSVLRQASLQPLCSKAKMDALREATMPSCLSSVLVAVLSRKECNLIVTHAVAEALREESSGKAEEGAPVNELSKLQLESDLLKKKAKRAELRRKRLVRKRHLRKKGRWPPSKMAKLKNV</sequence>
<organism evidence="4 5">
    <name type="scientific">Adiantum capillus-veneris</name>
    <name type="common">Maidenhair fern</name>
    <dbReference type="NCBI Taxonomy" id="13818"/>
    <lineage>
        <taxon>Eukaryota</taxon>
        <taxon>Viridiplantae</taxon>
        <taxon>Streptophyta</taxon>
        <taxon>Embryophyta</taxon>
        <taxon>Tracheophyta</taxon>
        <taxon>Polypodiopsida</taxon>
        <taxon>Polypodiidae</taxon>
        <taxon>Polypodiales</taxon>
        <taxon>Pteridineae</taxon>
        <taxon>Pteridaceae</taxon>
        <taxon>Vittarioideae</taxon>
        <taxon>Adiantum</taxon>
    </lineage>
</organism>
<dbReference type="AlphaFoldDB" id="A0A9D4UX81"/>
<feature type="region of interest" description="Disordered" evidence="2">
    <location>
        <begin position="1"/>
        <end position="28"/>
    </location>
</feature>
<feature type="compositionally biased region" description="Low complexity" evidence="2">
    <location>
        <begin position="11"/>
        <end position="27"/>
    </location>
</feature>
<dbReference type="InterPro" id="IPR040307">
    <property type="entry name" value="Ribosomal_cL37"/>
</dbReference>
<dbReference type="OrthoDB" id="10600647at2759"/>
<evidence type="ECO:0000313" key="3">
    <source>
        <dbReference type="EMBL" id="KAI5074768.1"/>
    </source>
</evidence>
<reference evidence="4" key="1">
    <citation type="submission" date="2021-01" db="EMBL/GenBank/DDBJ databases">
        <title>Adiantum capillus-veneris genome.</title>
        <authorList>
            <person name="Fang Y."/>
            <person name="Liao Q."/>
        </authorList>
    </citation>
    <scope>NUCLEOTIDE SEQUENCE</scope>
    <source>
        <strain evidence="4">H3</strain>
        <tissue evidence="4">Leaf</tissue>
    </source>
</reference>
<evidence type="ECO:0000256" key="1">
    <source>
        <dbReference type="SAM" id="Coils"/>
    </source>
</evidence>
<evidence type="ECO:0000256" key="2">
    <source>
        <dbReference type="SAM" id="MobiDB-lite"/>
    </source>
</evidence>
<protein>
    <recommendedName>
        <fullName evidence="6">50S ribosomal protein 5, chloroplastic</fullName>
    </recommendedName>
</protein>